<dbReference type="Proteomes" id="UP001327459">
    <property type="component" value="Chromosome"/>
</dbReference>
<dbReference type="Gene3D" id="3.40.50.10300">
    <property type="entry name" value="CoaB-like"/>
    <property type="match status" value="1"/>
</dbReference>
<evidence type="ECO:0000259" key="5">
    <source>
        <dbReference type="Pfam" id="PF02441"/>
    </source>
</evidence>
<comment type="pathway">
    <text evidence="3 4">Cofactor biosynthesis; coenzyme A biosynthesis; CoA from (R)-pantothenate: step 2/5.</text>
</comment>
<keyword evidence="2 3" id="KW-0456">Lyase</keyword>
<comment type="catalytic activity">
    <reaction evidence="3 4">
        <text>N-[(R)-4-phosphopantothenoyl]-L-cysteine + H(+) = (R)-4'-phosphopantetheine + CO2</text>
        <dbReference type="Rhea" id="RHEA:16793"/>
        <dbReference type="ChEBI" id="CHEBI:15378"/>
        <dbReference type="ChEBI" id="CHEBI:16526"/>
        <dbReference type="ChEBI" id="CHEBI:59458"/>
        <dbReference type="ChEBI" id="CHEBI:61723"/>
        <dbReference type="EC" id="4.1.1.36"/>
    </reaction>
</comment>
<keyword evidence="3 4" id="KW-0288">FMN</keyword>
<feature type="active site" description="Proton donor" evidence="3">
    <location>
        <position position="160"/>
    </location>
</feature>
<sequence length="396" mass="41611">MNAPSSHQRILVGVSGGIAAYKAVVLVRRLVEAGCEVRVVMTEAATRFVTPLSFQAVSGHPVRTTLLDAEAESGMDHIALARWADAVVIAPASADLMARLAAGMADDLLTTLCLATGAPVHLAPAMNRQMWAHPATQANRDTLLARGVTLLGPAAGAQACGETGEGRMLEPEAIVDDLLANVRQDLAGRQVVVTAGGTREPIDPVRFIANRSSGRMGFAIAAEAARRGAVVTLVAGPSALPTPSGVKRVDVETAAEMHAAVESIESMDLFVGAAAVADYRVAAPAGQKLKKSGETLSLELVPNPDIIRGVVSRADRPFVIGFAAETDHLREYAAAKRVAKGMDLICANEVGAGKGFDRPDNALLLLWEGGERELAQADKRHLAGEIFDTYHQITQD</sequence>
<feature type="binding site" evidence="3">
    <location>
        <position position="322"/>
    </location>
    <ligand>
        <name>CTP</name>
        <dbReference type="ChEBI" id="CHEBI:37563"/>
    </ligand>
</feature>
<evidence type="ECO:0000256" key="1">
    <source>
        <dbReference type="ARBA" id="ARBA00022793"/>
    </source>
</evidence>
<accession>A0ABZ0YW69</accession>
<dbReference type="SUPFAM" id="SSF102645">
    <property type="entry name" value="CoaB-like"/>
    <property type="match status" value="1"/>
</dbReference>
<keyword evidence="3 4" id="KW-0436">Ligase</keyword>
<feature type="domain" description="Flavoprotein" evidence="5">
    <location>
        <begin position="9"/>
        <end position="180"/>
    </location>
</feature>
<feature type="binding site" evidence="3">
    <location>
        <position position="288"/>
    </location>
    <ligand>
        <name>CTP</name>
        <dbReference type="ChEBI" id="CHEBI:37563"/>
    </ligand>
</feature>
<comment type="caution">
    <text evidence="3">Lacks conserved residue(s) required for the propagation of feature annotation.</text>
</comment>
<comment type="similarity">
    <text evidence="3 4">In the C-terminal section; belongs to the PPC synthetase family.</text>
</comment>
<comment type="catalytic activity">
    <reaction evidence="3 4">
        <text>(R)-4'-phosphopantothenate + L-cysteine + CTP = N-[(R)-4-phosphopantothenoyl]-L-cysteine + CMP + diphosphate + H(+)</text>
        <dbReference type="Rhea" id="RHEA:19397"/>
        <dbReference type="ChEBI" id="CHEBI:10986"/>
        <dbReference type="ChEBI" id="CHEBI:15378"/>
        <dbReference type="ChEBI" id="CHEBI:33019"/>
        <dbReference type="ChEBI" id="CHEBI:35235"/>
        <dbReference type="ChEBI" id="CHEBI:37563"/>
        <dbReference type="ChEBI" id="CHEBI:59458"/>
        <dbReference type="ChEBI" id="CHEBI:60377"/>
        <dbReference type="EC" id="6.3.2.5"/>
    </reaction>
</comment>
<dbReference type="Pfam" id="PF02441">
    <property type="entry name" value="Flavoprotein"/>
    <property type="match status" value="1"/>
</dbReference>
<feature type="binding site" evidence="3">
    <location>
        <position position="340"/>
    </location>
    <ligand>
        <name>CTP</name>
        <dbReference type="ChEBI" id="CHEBI:37563"/>
    </ligand>
</feature>
<dbReference type="NCBIfam" id="TIGR00521">
    <property type="entry name" value="coaBC_dfp"/>
    <property type="match status" value="1"/>
</dbReference>
<feature type="binding site" evidence="3">
    <location>
        <begin position="304"/>
        <end position="307"/>
    </location>
    <ligand>
        <name>CTP</name>
        <dbReference type="ChEBI" id="CHEBI:37563"/>
    </ligand>
</feature>
<protein>
    <recommendedName>
        <fullName evidence="3">Coenzyme A biosynthesis bifunctional protein CoaBC</fullName>
    </recommendedName>
    <alternativeName>
        <fullName evidence="3">DNA/pantothenate metabolism flavoprotein</fullName>
    </alternativeName>
    <alternativeName>
        <fullName evidence="3">Phosphopantothenoylcysteine synthetase/decarboxylase</fullName>
        <shortName evidence="3">PPCS-PPCDC</shortName>
    </alternativeName>
    <domain>
        <recommendedName>
            <fullName evidence="3">Phosphopantothenoylcysteine decarboxylase</fullName>
            <shortName evidence="3">PPC decarboxylase</shortName>
            <shortName evidence="3">PPC-DC</shortName>
            <ecNumber evidence="3">4.1.1.36</ecNumber>
        </recommendedName>
        <alternativeName>
            <fullName evidence="3">CoaC</fullName>
        </alternativeName>
    </domain>
    <domain>
        <recommendedName>
            <fullName evidence="3">Phosphopantothenate--cysteine ligase</fullName>
            <ecNumber evidence="3">6.3.2.5</ecNumber>
        </recommendedName>
        <alternativeName>
            <fullName evidence="3">CoaB</fullName>
        </alternativeName>
        <alternativeName>
            <fullName evidence="3">Phosphopantothenoylcysteine synthetase</fullName>
            <shortName evidence="3">PPC synthetase</shortName>
            <shortName evidence="3">PPC-S</shortName>
        </alternativeName>
    </domain>
</protein>
<dbReference type="Gene3D" id="3.40.50.1950">
    <property type="entry name" value="Flavin prenyltransferase-like"/>
    <property type="match status" value="1"/>
</dbReference>
<feature type="region of interest" description="Phosphopantothenate--cysteine ligase" evidence="3">
    <location>
        <begin position="191"/>
        <end position="396"/>
    </location>
</feature>
<proteinExistence type="inferred from homology"/>
<keyword evidence="3" id="KW-0460">Magnesium</keyword>
<dbReference type="PANTHER" id="PTHR14359:SF6">
    <property type="entry name" value="PHOSPHOPANTOTHENOYLCYSTEINE DECARBOXYLASE"/>
    <property type="match status" value="1"/>
</dbReference>
<evidence type="ECO:0000256" key="3">
    <source>
        <dbReference type="HAMAP-Rule" id="MF_02225"/>
    </source>
</evidence>
<feature type="binding site" evidence="3">
    <location>
        <position position="278"/>
    </location>
    <ligand>
        <name>CTP</name>
        <dbReference type="ChEBI" id="CHEBI:37563"/>
    </ligand>
</feature>
<feature type="region of interest" description="Phosphopantothenoylcysteine decarboxylase" evidence="3">
    <location>
        <begin position="1"/>
        <end position="190"/>
    </location>
</feature>
<dbReference type="InterPro" id="IPR005252">
    <property type="entry name" value="CoaBC"/>
</dbReference>
<comment type="pathway">
    <text evidence="3 4">Cofactor biosynthesis; coenzyme A biosynthesis; CoA from (R)-pantothenate: step 3/5.</text>
</comment>
<dbReference type="PANTHER" id="PTHR14359">
    <property type="entry name" value="HOMO-OLIGOMERIC FLAVIN CONTAINING CYS DECARBOXYLASE FAMILY"/>
    <property type="match status" value="1"/>
</dbReference>
<comment type="function">
    <text evidence="3">Catalyzes two sequential steps in the biosynthesis of coenzyme A. In the first step cysteine is conjugated to 4'-phosphopantothenate to form 4-phosphopantothenoylcysteine. In the second step the latter compound is decarboxylated to form 4'-phosphopantotheine.</text>
</comment>
<evidence type="ECO:0000256" key="4">
    <source>
        <dbReference type="RuleBase" id="RU364078"/>
    </source>
</evidence>
<dbReference type="SUPFAM" id="SSF52507">
    <property type="entry name" value="Homo-oligomeric flavin-containing Cys decarboxylases, HFCD"/>
    <property type="match status" value="1"/>
</dbReference>
<comment type="cofactor">
    <cofactor evidence="3">
        <name>Mg(2+)</name>
        <dbReference type="ChEBI" id="CHEBI:18420"/>
    </cofactor>
</comment>
<dbReference type="GO" id="GO:0004632">
    <property type="term" value="F:phosphopantothenate--cysteine ligase activity"/>
    <property type="evidence" value="ECO:0007669"/>
    <property type="project" value="UniProtKB-EC"/>
</dbReference>
<evidence type="ECO:0000259" key="6">
    <source>
        <dbReference type="Pfam" id="PF04127"/>
    </source>
</evidence>
<keyword evidence="1 3" id="KW-0210">Decarboxylase</keyword>
<keyword evidence="3" id="KW-0511">Multifunctional enzyme</keyword>
<comment type="cofactor">
    <cofactor evidence="3">
        <name>FMN</name>
        <dbReference type="ChEBI" id="CHEBI:58210"/>
    </cofactor>
    <text evidence="3">Binds 1 FMN per subunit.</text>
</comment>
<dbReference type="EC" id="6.3.2.5" evidence="3"/>
<comment type="similarity">
    <text evidence="3 4">In the N-terminal section; belongs to the HFCD (homo-oligomeric flavin containing Cys decarboxylase) superfamily.</text>
</comment>
<dbReference type="InterPro" id="IPR003382">
    <property type="entry name" value="Flavoprotein"/>
</dbReference>
<evidence type="ECO:0000313" key="8">
    <source>
        <dbReference type="Proteomes" id="UP001327459"/>
    </source>
</evidence>
<name>A0ABZ0YW69_9GAMM</name>
<evidence type="ECO:0000313" key="7">
    <source>
        <dbReference type="EMBL" id="WQH16422.1"/>
    </source>
</evidence>
<dbReference type="EMBL" id="CP140153">
    <property type="protein sequence ID" value="WQH16422.1"/>
    <property type="molecule type" value="Genomic_DNA"/>
</dbReference>
<dbReference type="HAMAP" id="MF_02225">
    <property type="entry name" value="CoaBC"/>
    <property type="match status" value="1"/>
</dbReference>
<keyword evidence="8" id="KW-1185">Reference proteome</keyword>
<keyword evidence="3" id="KW-0479">Metal-binding</keyword>
<gene>
    <name evidence="3 7" type="primary">coaBC</name>
    <name evidence="7" type="ORF">SR882_00570</name>
</gene>
<dbReference type="InterPro" id="IPR035929">
    <property type="entry name" value="CoaB-like_sf"/>
</dbReference>
<evidence type="ECO:0000256" key="2">
    <source>
        <dbReference type="ARBA" id="ARBA00023239"/>
    </source>
</evidence>
<comment type="function">
    <text evidence="4">Catalyzes two steps in the biosynthesis of coenzyme A. In the first step cysteine is conjugated to 4'-phosphopantothenate to form 4-phosphopantothenoylcysteine, in the latter compound is decarboxylated to form 4'-phosphopantotheine.</text>
</comment>
<keyword evidence="3 4" id="KW-0285">Flavoprotein</keyword>
<feature type="binding site" evidence="3">
    <location>
        <position position="336"/>
    </location>
    <ligand>
        <name>CTP</name>
        <dbReference type="ChEBI" id="CHEBI:37563"/>
    </ligand>
</feature>
<dbReference type="InterPro" id="IPR007085">
    <property type="entry name" value="DNA/pantothenate-metab_flavo_C"/>
</dbReference>
<dbReference type="Pfam" id="PF04127">
    <property type="entry name" value="DFP"/>
    <property type="match status" value="1"/>
</dbReference>
<dbReference type="InterPro" id="IPR036551">
    <property type="entry name" value="Flavin_trans-like"/>
</dbReference>
<dbReference type="RefSeq" id="WP_322521419.1">
    <property type="nucleotide sequence ID" value="NZ_CP140153.1"/>
</dbReference>
<organism evidence="7 8">
    <name type="scientific">Guyparkeria halophila</name>
    <dbReference type="NCBI Taxonomy" id="47960"/>
    <lineage>
        <taxon>Bacteria</taxon>
        <taxon>Pseudomonadati</taxon>
        <taxon>Pseudomonadota</taxon>
        <taxon>Gammaproteobacteria</taxon>
        <taxon>Chromatiales</taxon>
        <taxon>Thioalkalibacteraceae</taxon>
        <taxon>Guyparkeria</taxon>
    </lineage>
</organism>
<dbReference type="GO" id="GO:0004633">
    <property type="term" value="F:phosphopantothenoylcysteine decarboxylase activity"/>
    <property type="evidence" value="ECO:0007669"/>
    <property type="project" value="UniProtKB-EC"/>
</dbReference>
<dbReference type="EC" id="4.1.1.36" evidence="3"/>
<feature type="domain" description="DNA/pantothenate metabolism flavoprotein C-terminal" evidence="6">
    <location>
        <begin position="186"/>
        <end position="389"/>
    </location>
</feature>
<reference evidence="7 8" key="1">
    <citation type="submission" date="2023-11" db="EMBL/GenBank/DDBJ databases">
        <title>MicrobeMod: A computational toolkit for identifying prokaryotic methylation and restriction-modification with nanopore sequencing.</title>
        <authorList>
            <person name="Crits-Christoph A."/>
            <person name="Kang S.C."/>
            <person name="Lee H."/>
            <person name="Ostrov N."/>
        </authorList>
    </citation>
    <scope>NUCLEOTIDE SEQUENCE [LARGE SCALE GENOMIC DNA]</scope>
    <source>
        <strain evidence="7 8">ATCC 49870</strain>
    </source>
</reference>